<sequence>MSTRCLIGDEKEEIIHEMLMAFKAKNHIQAKRANWIYLPVGEKRIWRRVMFDLGTT</sequence>
<name>A0A2P2NW38_RHIMU</name>
<proteinExistence type="predicted"/>
<dbReference type="EMBL" id="GGEC01066201">
    <property type="protein sequence ID" value="MBX46685.1"/>
    <property type="molecule type" value="Transcribed_RNA"/>
</dbReference>
<evidence type="ECO:0000313" key="1">
    <source>
        <dbReference type="EMBL" id="MBX46685.1"/>
    </source>
</evidence>
<accession>A0A2P2NW38</accession>
<organism evidence="1">
    <name type="scientific">Rhizophora mucronata</name>
    <name type="common">Asiatic mangrove</name>
    <dbReference type="NCBI Taxonomy" id="61149"/>
    <lineage>
        <taxon>Eukaryota</taxon>
        <taxon>Viridiplantae</taxon>
        <taxon>Streptophyta</taxon>
        <taxon>Embryophyta</taxon>
        <taxon>Tracheophyta</taxon>
        <taxon>Spermatophyta</taxon>
        <taxon>Magnoliopsida</taxon>
        <taxon>eudicotyledons</taxon>
        <taxon>Gunneridae</taxon>
        <taxon>Pentapetalae</taxon>
        <taxon>rosids</taxon>
        <taxon>fabids</taxon>
        <taxon>Malpighiales</taxon>
        <taxon>Rhizophoraceae</taxon>
        <taxon>Rhizophora</taxon>
    </lineage>
</organism>
<protein>
    <submittedName>
        <fullName evidence="1">Uncharacterized protein</fullName>
    </submittedName>
</protein>
<dbReference type="AlphaFoldDB" id="A0A2P2NW38"/>
<reference evidence="1" key="1">
    <citation type="submission" date="2018-02" db="EMBL/GenBank/DDBJ databases">
        <title>Rhizophora mucronata_Transcriptome.</title>
        <authorList>
            <person name="Meera S.P."/>
            <person name="Sreeshan A."/>
            <person name="Augustine A."/>
        </authorList>
    </citation>
    <scope>NUCLEOTIDE SEQUENCE</scope>
    <source>
        <tissue evidence="1">Leaf</tissue>
    </source>
</reference>